<dbReference type="OrthoDB" id="1157330at2"/>
<evidence type="ECO:0000259" key="3">
    <source>
        <dbReference type="Pfam" id="PF00857"/>
    </source>
</evidence>
<dbReference type="InterPro" id="IPR050272">
    <property type="entry name" value="Isochorismatase-like_hydrls"/>
</dbReference>
<evidence type="ECO:0000256" key="2">
    <source>
        <dbReference type="SAM" id="MobiDB-lite"/>
    </source>
</evidence>
<feature type="region of interest" description="Disordered" evidence="2">
    <location>
        <begin position="186"/>
        <end position="210"/>
    </location>
</feature>
<evidence type="ECO:0000256" key="1">
    <source>
        <dbReference type="ARBA" id="ARBA00022801"/>
    </source>
</evidence>
<keyword evidence="1 4" id="KW-0378">Hydrolase</keyword>
<proteinExistence type="predicted"/>
<evidence type="ECO:0000313" key="4">
    <source>
        <dbReference type="EMBL" id="RNF86019.1"/>
    </source>
</evidence>
<dbReference type="PANTHER" id="PTHR43540:SF6">
    <property type="entry name" value="ISOCHORISMATASE-LIKE DOMAIN-CONTAINING PROTEIN"/>
    <property type="match status" value="1"/>
</dbReference>
<dbReference type="InterPro" id="IPR000868">
    <property type="entry name" value="Isochorismatase-like_dom"/>
</dbReference>
<sequence length="210" mass="22831">MDRKRALIVIDVQNEYFTGGLPIEYPPVSGSVVNIGRAMDAAKAAGIPVVVFQHTEPSDSPVFGEGQPGWELHPTVGSRPRDHYLRKQWPSVFTGTGLREWLSERGVDTITVVGYMTHNCDASTAFEAAHSGLQVEFLADASGSLPYENEAGAASAEEIHRVFSVVFQSRFAAVLDTDRWIELASSGEGSSVDNPLSSNRRARDRRAQAA</sequence>
<name>A0A3M8SXJ7_9GAMM</name>
<accession>A0A3M8SXJ7</accession>
<dbReference type="Proteomes" id="UP000267049">
    <property type="component" value="Unassembled WGS sequence"/>
</dbReference>
<comment type="caution">
    <text evidence="4">The sequence shown here is derived from an EMBL/GenBank/DDBJ whole genome shotgun (WGS) entry which is preliminary data.</text>
</comment>
<dbReference type="CDD" id="cd01014">
    <property type="entry name" value="nicotinamidase_related"/>
    <property type="match status" value="1"/>
</dbReference>
<evidence type="ECO:0000313" key="5">
    <source>
        <dbReference type="Proteomes" id="UP000267049"/>
    </source>
</evidence>
<feature type="compositionally biased region" description="Polar residues" evidence="2">
    <location>
        <begin position="187"/>
        <end position="199"/>
    </location>
</feature>
<dbReference type="InterPro" id="IPR036380">
    <property type="entry name" value="Isochorismatase-like_sf"/>
</dbReference>
<reference evidence="4 5" key="1">
    <citation type="submission" date="2018-11" db="EMBL/GenBank/DDBJ databases">
        <title>Lysobacter cryohumiis sp. nov., isolated from soil in the Tianshan Mountains, Xinjiang, China.</title>
        <authorList>
            <person name="Luo Y."/>
            <person name="Sheng H."/>
        </authorList>
    </citation>
    <scope>NUCLEOTIDE SEQUENCE [LARGE SCALE GENOMIC DNA]</scope>
    <source>
        <strain evidence="4 5">ZS60</strain>
    </source>
</reference>
<dbReference type="PANTHER" id="PTHR43540">
    <property type="entry name" value="PEROXYUREIDOACRYLATE/UREIDOACRYLATE AMIDOHYDROLASE-RELATED"/>
    <property type="match status" value="1"/>
</dbReference>
<feature type="domain" description="Isochorismatase-like" evidence="3">
    <location>
        <begin position="6"/>
        <end position="153"/>
    </location>
</feature>
<dbReference type="SUPFAM" id="SSF52499">
    <property type="entry name" value="Isochorismatase-like hydrolases"/>
    <property type="match status" value="1"/>
</dbReference>
<dbReference type="Pfam" id="PF00857">
    <property type="entry name" value="Isochorismatase"/>
    <property type="match status" value="1"/>
</dbReference>
<dbReference type="GO" id="GO:0016787">
    <property type="term" value="F:hydrolase activity"/>
    <property type="evidence" value="ECO:0007669"/>
    <property type="project" value="UniProtKB-KW"/>
</dbReference>
<dbReference type="RefSeq" id="WP_123086141.1">
    <property type="nucleotide sequence ID" value="NZ_RIBS01000001.1"/>
</dbReference>
<dbReference type="Gene3D" id="3.40.50.850">
    <property type="entry name" value="Isochorismatase-like"/>
    <property type="match status" value="1"/>
</dbReference>
<dbReference type="AlphaFoldDB" id="A0A3M8SXJ7"/>
<organism evidence="4 5">
    <name type="scientific">Montanilutibacter psychrotolerans</name>
    <dbReference type="NCBI Taxonomy" id="1327343"/>
    <lineage>
        <taxon>Bacteria</taxon>
        <taxon>Pseudomonadati</taxon>
        <taxon>Pseudomonadota</taxon>
        <taxon>Gammaproteobacteria</taxon>
        <taxon>Lysobacterales</taxon>
        <taxon>Lysobacteraceae</taxon>
        <taxon>Montanilutibacter</taxon>
    </lineage>
</organism>
<dbReference type="EMBL" id="RIBS01000001">
    <property type="protein sequence ID" value="RNF86019.1"/>
    <property type="molecule type" value="Genomic_DNA"/>
</dbReference>
<protein>
    <submittedName>
        <fullName evidence="4">Cysteine hydrolase</fullName>
    </submittedName>
</protein>
<keyword evidence="5" id="KW-1185">Reference proteome</keyword>
<gene>
    <name evidence="4" type="ORF">EER27_00865</name>
</gene>